<accession>A0A0F9MN25</accession>
<dbReference type="Gene3D" id="3.90.1530.30">
    <property type="match status" value="1"/>
</dbReference>
<sequence>MKIQSEVVRKIDMILIEGPVRDSRMSIDMDPVKELAESIDEVGLMVPILLAKKGERFEIVWGHRRFLAHKHLGKTKILAKVQELNESQIIIMRATENIHREDITPIEEARIYQTLMTDEGMEIEEIAKRMRKSPGIVRRRMDLLRMPELLQDAVQKREINYGVAESLWKLGDVARISYYLQFAIENGASVSVVRTWVKDEQDKQRRERTDVEGGGGTIAVNENIPVFFACMLCKGPTELGKETTFRACPDCAKQLVEIINKAGS</sequence>
<comment type="caution">
    <text evidence="3">The sequence shown here is derived from an EMBL/GenBank/DDBJ whole genome shotgun (WGS) entry which is preliminary data.</text>
</comment>
<evidence type="ECO:0000259" key="2">
    <source>
        <dbReference type="SMART" id="SM00470"/>
    </source>
</evidence>
<dbReference type="SUPFAM" id="SSF109709">
    <property type="entry name" value="KorB DNA-binding domain-like"/>
    <property type="match status" value="1"/>
</dbReference>
<dbReference type="InterPro" id="IPR041468">
    <property type="entry name" value="HTH_ParB/Spo0J"/>
</dbReference>
<feature type="domain" description="ParB-like N-terminal" evidence="2">
    <location>
        <begin position="9"/>
        <end position="98"/>
    </location>
</feature>
<dbReference type="InterPro" id="IPR003115">
    <property type="entry name" value="ParB_N"/>
</dbReference>
<dbReference type="Pfam" id="PF17762">
    <property type="entry name" value="HTH_ParB"/>
    <property type="match status" value="1"/>
</dbReference>
<dbReference type="GO" id="GO:0005694">
    <property type="term" value="C:chromosome"/>
    <property type="evidence" value="ECO:0007669"/>
    <property type="project" value="TreeGrafter"/>
</dbReference>
<evidence type="ECO:0000313" key="3">
    <source>
        <dbReference type="EMBL" id="KKN08750.1"/>
    </source>
</evidence>
<dbReference type="EMBL" id="LAZR01004420">
    <property type="protein sequence ID" value="KKN08750.1"/>
    <property type="molecule type" value="Genomic_DNA"/>
</dbReference>
<protein>
    <recommendedName>
        <fullName evidence="2">ParB-like N-terminal domain-containing protein</fullName>
    </recommendedName>
</protein>
<dbReference type="AlphaFoldDB" id="A0A0F9MN25"/>
<gene>
    <name evidence="3" type="ORF">LCGC14_1053430</name>
</gene>
<dbReference type="InterPro" id="IPR036086">
    <property type="entry name" value="ParB/Sulfiredoxin_sf"/>
</dbReference>
<evidence type="ECO:0000256" key="1">
    <source>
        <dbReference type="ARBA" id="ARBA00022829"/>
    </source>
</evidence>
<dbReference type="PANTHER" id="PTHR33375:SF1">
    <property type="entry name" value="CHROMOSOME-PARTITIONING PROTEIN PARB-RELATED"/>
    <property type="match status" value="1"/>
</dbReference>
<organism evidence="3">
    <name type="scientific">marine sediment metagenome</name>
    <dbReference type="NCBI Taxonomy" id="412755"/>
    <lineage>
        <taxon>unclassified sequences</taxon>
        <taxon>metagenomes</taxon>
        <taxon>ecological metagenomes</taxon>
    </lineage>
</organism>
<dbReference type="Gene3D" id="1.10.10.2830">
    <property type="match status" value="1"/>
</dbReference>
<dbReference type="SMART" id="SM00470">
    <property type="entry name" value="ParB"/>
    <property type="match status" value="1"/>
</dbReference>
<dbReference type="Pfam" id="PF02195">
    <property type="entry name" value="ParB_N"/>
    <property type="match status" value="1"/>
</dbReference>
<dbReference type="SUPFAM" id="SSF110849">
    <property type="entry name" value="ParB/Sulfiredoxin"/>
    <property type="match status" value="1"/>
</dbReference>
<dbReference type="InterPro" id="IPR004437">
    <property type="entry name" value="ParB/RepB/Spo0J"/>
</dbReference>
<keyword evidence="1" id="KW-0159">Chromosome partition</keyword>
<dbReference type="InterPro" id="IPR050336">
    <property type="entry name" value="Chromosome_partition/occlusion"/>
</dbReference>
<proteinExistence type="predicted"/>
<dbReference type="GO" id="GO:0003677">
    <property type="term" value="F:DNA binding"/>
    <property type="evidence" value="ECO:0007669"/>
    <property type="project" value="InterPro"/>
</dbReference>
<dbReference type="NCBIfam" id="TIGR00180">
    <property type="entry name" value="parB_part"/>
    <property type="match status" value="1"/>
</dbReference>
<dbReference type="PANTHER" id="PTHR33375">
    <property type="entry name" value="CHROMOSOME-PARTITIONING PROTEIN PARB-RELATED"/>
    <property type="match status" value="1"/>
</dbReference>
<dbReference type="GO" id="GO:0007059">
    <property type="term" value="P:chromosome segregation"/>
    <property type="evidence" value="ECO:0007669"/>
    <property type="project" value="UniProtKB-KW"/>
</dbReference>
<reference evidence="3" key="1">
    <citation type="journal article" date="2015" name="Nature">
        <title>Complex archaea that bridge the gap between prokaryotes and eukaryotes.</title>
        <authorList>
            <person name="Spang A."/>
            <person name="Saw J.H."/>
            <person name="Jorgensen S.L."/>
            <person name="Zaremba-Niedzwiedzka K."/>
            <person name="Martijn J."/>
            <person name="Lind A.E."/>
            <person name="van Eijk R."/>
            <person name="Schleper C."/>
            <person name="Guy L."/>
            <person name="Ettema T.J."/>
        </authorList>
    </citation>
    <scope>NUCLEOTIDE SEQUENCE</scope>
</reference>
<name>A0A0F9MN25_9ZZZZ</name>